<evidence type="ECO:0000256" key="4">
    <source>
        <dbReference type="ARBA" id="ARBA00022801"/>
    </source>
</evidence>
<dbReference type="InterPro" id="IPR016129">
    <property type="entry name" value="Caspase_his_AS"/>
</dbReference>
<dbReference type="AlphaFoldDB" id="A0A7R9AE78"/>
<dbReference type="OrthoDB" id="6097640at2759"/>
<organism evidence="11">
    <name type="scientific">Darwinula stevensoni</name>
    <dbReference type="NCBI Taxonomy" id="69355"/>
    <lineage>
        <taxon>Eukaryota</taxon>
        <taxon>Metazoa</taxon>
        <taxon>Ecdysozoa</taxon>
        <taxon>Arthropoda</taxon>
        <taxon>Crustacea</taxon>
        <taxon>Oligostraca</taxon>
        <taxon>Ostracoda</taxon>
        <taxon>Podocopa</taxon>
        <taxon>Podocopida</taxon>
        <taxon>Darwinulocopina</taxon>
        <taxon>Darwinuloidea</taxon>
        <taxon>Darwinulidae</taxon>
        <taxon>Darwinula</taxon>
    </lineage>
</organism>
<gene>
    <name evidence="11" type="ORF">DSTB1V02_LOCUS11954</name>
</gene>
<dbReference type="SUPFAM" id="SSF52129">
    <property type="entry name" value="Caspase-like"/>
    <property type="match status" value="1"/>
</dbReference>
<evidence type="ECO:0000256" key="8">
    <source>
        <dbReference type="SAM" id="MobiDB-lite"/>
    </source>
</evidence>
<dbReference type="EMBL" id="CAJPEV010004191">
    <property type="protein sequence ID" value="CAG0901354.1"/>
    <property type="molecule type" value="Genomic_DNA"/>
</dbReference>
<dbReference type="InterPro" id="IPR011600">
    <property type="entry name" value="Pept_C14_caspase"/>
</dbReference>
<dbReference type="PROSITE" id="PS50207">
    <property type="entry name" value="CASPASE_P10"/>
    <property type="match status" value="1"/>
</dbReference>
<evidence type="ECO:0000256" key="3">
    <source>
        <dbReference type="ARBA" id="ARBA00022703"/>
    </source>
</evidence>
<dbReference type="SMART" id="SM00115">
    <property type="entry name" value="CASc"/>
    <property type="match status" value="1"/>
</dbReference>
<dbReference type="GO" id="GO:0004197">
    <property type="term" value="F:cysteine-type endopeptidase activity"/>
    <property type="evidence" value="ECO:0007669"/>
    <property type="project" value="InterPro"/>
</dbReference>
<evidence type="ECO:0000313" key="11">
    <source>
        <dbReference type="EMBL" id="CAD7252196.1"/>
    </source>
</evidence>
<evidence type="ECO:0000259" key="9">
    <source>
        <dbReference type="PROSITE" id="PS50207"/>
    </source>
</evidence>
<feature type="region of interest" description="Disordered" evidence="8">
    <location>
        <begin position="89"/>
        <end position="156"/>
    </location>
</feature>
<keyword evidence="2" id="KW-0645">Protease</keyword>
<protein>
    <submittedName>
        <fullName evidence="11">Uncharacterized protein</fullName>
    </submittedName>
</protein>
<evidence type="ECO:0000256" key="2">
    <source>
        <dbReference type="ARBA" id="ARBA00022670"/>
    </source>
</evidence>
<proteinExistence type="inferred from homology"/>
<dbReference type="InterPro" id="IPR002138">
    <property type="entry name" value="Pept_C14_p10"/>
</dbReference>
<evidence type="ECO:0000256" key="5">
    <source>
        <dbReference type="ARBA" id="ARBA00022807"/>
    </source>
</evidence>
<sequence length="368" mass="41947">MAASKVIAKFTTQLEYVNIDGLLLELWKEGVIKPQPYFEALKKPFEEKLAFVQLQLSIGGEDVFPKFLKCLRTLNHWQLASNMEAEWNRERQNGNAQPGSVSSSNEAIPGAAVGTSRQEGMEYVNTSDIPRDDIPENGRGKDQPDASGFGSNDDDTFQPQYLDISLRRAETFHGPPDMKKMIKSFAHEKDNFARCHENSDCCAVVVMSHGDQSDRTYVIYSKDHKRLPVEWVIQNFSNEETLSLRGKPKLFFFQACRGSEHYRSPSESSTETDSYNARCTSPLVQADIFVANAAIPHYVSYRNKSRGSWFIESICQVFMDNAHCLDLRSMMDEVHNRLAKYEGVKGEKQSPEYWVRGNFKKLYFNPGF</sequence>
<reference evidence="11" key="1">
    <citation type="submission" date="2020-11" db="EMBL/GenBank/DDBJ databases">
        <authorList>
            <person name="Tran Van P."/>
        </authorList>
    </citation>
    <scope>NUCLEOTIDE SEQUENCE</scope>
</reference>
<dbReference type="PROSITE" id="PS50208">
    <property type="entry name" value="CASPASE_P20"/>
    <property type="match status" value="1"/>
</dbReference>
<keyword evidence="5" id="KW-0788">Thiol protease</keyword>
<evidence type="ECO:0000256" key="6">
    <source>
        <dbReference type="ARBA" id="ARBA00023145"/>
    </source>
</evidence>
<keyword evidence="12" id="KW-1185">Reference proteome</keyword>
<accession>A0A7R9AE78</accession>
<dbReference type="PROSITE" id="PS01121">
    <property type="entry name" value="CASPASE_HIS"/>
    <property type="match status" value="1"/>
</dbReference>
<feature type="domain" description="Caspase family p10" evidence="9">
    <location>
        <begin position="284"/>
        <end position="366"/>
    </location>
</feature>
<keyword evidence="4" id="KW-0378">Hydrolase</keyword>
<dbReference type="GO" id="GO:0006508">
    <property type="term" value="P:proteolysis"/>
    <property type="evidence" value="ECO:0007669"/>
    <property type="project" value="UniProtKB-KW"/>
</dbReference>
<dbReference type="InterPro" id="IPR033139">
    <property type="entry name" value="Caspase_cys_AS"/>
</dbReference>
<keyword evidence="6" id="KW-0865">Zymogen</keyword>
<dbReference type="InterPro" id="IPR001309">
    <property type="entry name" value="Pept_C14_p20"/>
</dbReference>
<evidence type="ECO:0000259" key="10">
    <source>
        <dbReference type="PROSITE" id="PS50208"/>
    </source>
</evidence>
<evidence type="ECO:0000256" key="7">
    <source>
        <dbReference type="RuleBase" id="RU003971"/>
    </source>
</evidence>
<keyword evidence="3" id="KW-0053">Apoptosis</keyword>
<dbReference type="InterPro" id="IPR002398">
    <property type="entry name" value="Pept_C14"/>
</dbReference>
<dbReference type="Gene3D" id="3.40.50.1460">
    <property type="match status" value="1"/>
</dbReference>
<dbReference type="PRINTS" id="PR00376">
    <property type="entry name" value="IL1BCENZYME"/>
</dbReference>
<dbReference type="EMBL" id="LR903708">
    <property type="protein sequence ID" value="CAD7252196.1"/>
    <property type="molecule type" value="Genomic_DNA"/>
</dbReference>
<feature type="domain" description="Caspase family p20" evidence="10">
    <location>
        <begin position="177"/>
        <end position="260"/>
    </location>
</feature>
<evidence type="ECO:0000256" key="1">
    <source>
        <dbReference type="ARBA" id="ARBA00010134"/>
    </source>
</evidence>
<dbReference type="InterPro" id="IPR029030">
    <property type="entry name" value="Caspase-like_dom_sf"/>
</dbReference>
<dbReference type="PANTHER" id="PTHR47901:SF8">
    <property type="entry name" value="CASPASE-3"/>
    <property type="match status" value="1"/>
</dbReference>
<evidence type="ECO:0000313" key="12">
    <source>
        <dbReference type="Proteomes" id="UP000677054"/>
    </source>
</evidence>
<dbReference type="Pfam" id="PF00656">
    <property type="entry name" value="Peptidase_C14"/>
    <property type="match status" value="1"/>
</dbReference>
<dbReference type="InterPro" id="IPR015917">
    <property type="entry name" value="Pept_C14A"/>
</dbReference>
<feature type="compositionally biased region" description="Basic and acidic residues" evidence="8">
    <location>
        <begin position="129"/>
        <end position="144"/>
    </location>
</feature>
<comment type="similarity">
    <text evidence="1 7">Belongs to the peptidase C14A family.</text>
</comment>
<dbReference type="PROSITE" id="PS01122">
    <property type="entry name" value="CASPASE_CYS"/>
    <property type="match status" value="1"/>
</dbReference>
<name>A0A7R9AE78_9CRUS</name>
<feature type="compositionally biased region" description="Polar residues" evidence="8">
    <location>
        <begin position="93"/>
        <end position="106"/>
    </location>
</feature>
<dbReference type="PANTHER" id="PTHR47901">
    <property type="entry name" value="CASPASE RECRUITMENT DOMAIN-CONTAINING PROTEIN 18"/>
    <property type="match status" value="1"/>
</dbReference>
<dbReference type="GO" id="GO:0006915">
    <property type="term" value="P:apoptotic process"/>
    <property type="evidence" value="ECO:0007669"/>
    <property type="project" value="UniProtKB-KW"/>
</dbReference>
<dbReference type="Proteomes" id="UP000677054">
    <property type="component" value="Unassembled WGS sequence"/>
</dbReference>